<dbReference type="Proteomes" id="UP001151234">
    <property type="component" value="Unassembled WGS sequence"/>
</dbReference>
<keyword evidence="1" id="KW-0472">Membrane</keyword>
<feature type="transmembrane region" description="Helical" evidence="1">
    <location>
        <begin position="54"/>
        <end position="73"/>
    </location>
</feature>
<keyword evidence="1" id="KW-1133">Transmembrane helix</keyword>
<organism evidence="2 3">
    <name type="scientific">Hoeflea prorocentri</name>
    <dbReference type="NCBI Taxonomy" id="1922333"/>
    <lineage>
        <taxon>Bacteria</taxon>
        <taxon>Pseudomonadati</taxon>
        <taxon>Pseudomonadota</taxon>
        <taxon>Alphaproteobacteria</taxon>
        <taxon>Hyphomicrobiales</taxon>
        <taxon>Rhizobiaceae</taxon>
        <taxon>Hoeflea</taxon>
    </lineage>
</organism>
<feature type="transmembrane region" description="Helical" evidence="1">
    <location>
        <begin position="103"/>
        <end position="120"/>
    </location>
</feature>
<comment type="caution">
    <text evidence="2">The sequence shown here is derived from an EMBL/GenBank/DDBJ whole genome shotgun (WGS) entry which is preliminary data.</text>
</comment>
<name>A0A9X3ZHR9_9HYPH</name>
<keyword evidence="3" id="KW-1185">Reference proteome</keyword>
<evidence type="ECO:0000313" key="2">
    <source>
        <dbReference type="EMBL" id="MDA5398830.1"/>
    </source>
</evidence>
<dbReference type="PIRSF" id="PIRSF016919">
    <property type="entry name" value="HupE_UreJ"/>
    <property type="match status" value="1"/>
</dbReference>
<proteinExistence type="predicted"/>
<dbReference type="AlphaFoldDB" id="A0A9X3ZHR9"/>
<protein>
    <submittedName>
        <fullName evidence="2">HupE/UreJ family protein</fullName>
    </submittedName>
</protein>
<accession>A0A9X3ZHR9</accession>
<feature type="transmembrane region" description="Helical" evidence="1">
    <location>
        <begin position="79"/>
        <end position="98"/>
    </location>
</feature>
<feature type="transmembrane region" description="Helical" evidence="1">
    <location>
        <begin position="163"/>
        <end position="183"/>
    </location>
</feature>
<feature type="transmembrane region" description="Helical" evidence="1">
    <location>
        <begin position="132"/>
        <end position="156"/>
    </location>
</feature>
<dbReference type="InterPro" id="IPR007038">
    <property type="entry name" value="HupE_UreJ"/>
</dbReference>
<keyword evidence="1" id="KW-0812">Transmembrane</keyword>
<sequence length="184" mass="18788">MVLLVSQASAHSDDPGFVGGFVSGFTHPFYGWDHVLAMVAVGLWGAFLGSPAIWLLPVVFPLIMALGGVLGIFGVPLPGVETGIAASSVVLGLLIALAQRSPLWIAVVIVGSFAIFHGYAHGAELPSANSPLTYSVGFVLATGLLHLFGIGFGLVAGLPGGTFALRTAGFAIALAGLSILFGFW</sequence>
<feature type="transmembrane region" description="Helical" evidence="1">
    <location>
        <begin position="29"/>
        <end position="47"/>
    </location>
</feature>
<dbReference type="EMBL" id="JAPJZI010000001">
    <property type="protein sequence ID" value="MDA5398830.1"/>
    <property type="molecule type" value="Genomic_DNA"/>
</dbReference>
<reference evidence="2" key="1">
    <citation type="submission" date="2022-11" db="EMBL/GenBank/DDBJ databases">
        <title>Draft genome sequence of Hoeflea poritis E7-10 and Hoeflea prorocentri PM5-8, separated from scleractinian coral Porites lutea and marine dinoflagellate.</title>
        <authorList>
            <person name="Zhang G."/>
            <person name="Wei Q."/>
            <person name="Cai L."/>
        </authorList>
    </citation>
    <scope>NUCLEOTIDE SEQUENCE</scope>
    <source>
        <strain evidence="2">PM5-8</strain>
    </source>
</reference>
<evidence type="ECO:0000256" key="1">
    <source>
        <dbReference type="SAM" id="Phobius"/>
    </source>
</evidence>
<gene>
    <name evidence="2" type="ORF">OQ273_09640</name>
</gene>
<evidence type="ECO:0000313" key="3">
    <source>
        <dbReference type="Proteomes" id="UP001151234"/>
    </source>
</evidence>
<dbReference type="Pfam" id="PF04955">
    <property type="entry name" value="HupE_UreJ"/>
    <property type="match status" value="1"/>
</dbReference>